<sequence>MAESNTNNPNMGETANNGQSTQNIQGNRGKYHLPAGYEHCAKLRPVAEAATALDRVKAIVDILYSPGGCPWDGKQTNRSLLKHLLEETYEYIDAVETNDRDNMREELGDVLLQSVFQARVCETDAKDPFDIDEVADRLVAKLITRHPHVFVPDDGNDDDDDVANVSNADTSVTGERAPETPEETLALWERVKQREKHRKSVLDGISHTQGAFLRAAKVVSRVSKSPDADELFKAFEHEECMLPAASAVSGTETTPRDGASDDVRYADEILDVIRRAQSAGVDVESALRNRLRMVEAEIGKREDVLRSSRS</sequence>
<feature type="domain" description="NTP pyrophosphohydrolase MazG-like" evidence="2">
    <location>
        <begin position="75"/>
        <end position="150"/>
    </location>
</feature>
<dbReference type="GO" id="GO:0046052">
    <property type="term" value="P:UTP catabolic process"/>
    <property type="evidence" value="ECO:0007669"/>
    <property type="project" value="TreeGrafter"/>
</dbReference>
<dbReference type="Proteomes" id="UP000216444">
    <property type="component" value="Unassembled WGS sequence"/>
</dbReference>
<dbReference type="EMBL" id="MWWV01000006">
    <property type="protein sequence ID" value="OZG57951.1"/>
    <property type="molecule type" value="Genomic_DNA"/>
</dbReference>
<name>A0A261FFJ6_9BIFI</name>
<evidence type="ECO:0000256" key="1">
    <source>
        <dbReference type="SAM" id="MobiDB-lite"/>
    </source>
</evidence>
<reference evidence="3 4" key="1">
    <citation type="journal article" date="2017" name="BMC Genomics">
        <title>Comparative genomic and phylogenomic analyses of the Bifidobacteriaceae family.</title>
        <authorList>
            <person name="Lugli G.A."/>
            <person name="Milani C."/>
            <person name="Turroni F."/>
            <person name="Duranti S."/>
            <person name="Mancabelli L."/>
            <person name="Mangifesta M."/>
            <person name="Ferrario C."/>
            <person name="Modesto M."/>
            <person name="Mattarelli P."/>
            <person name="Jiri K."/>
            <person name="van Sinderen D."/>
            <person name="Ventura M."/>
        </authorList>
    </citation>
    <scope>NUCLEOTIDE SEQUENCE [LARGE SCALE GENOMIC DNA]</scope>
    <source>
        <strain evidence="3 4">DSM 100201</strain>
    </source>
</reference>
<gene>
    <name evidence="3" type="ORF">BTIS_1192</name>
</gene>
<dbReference type="SUPFAM" id="SSF101386">
    <property type="entry name" value="all-alpha NTP pyrophosphatases"/>
    <property type="match status" value="1"/>
</dbReference>
<dbReference type="GO" id="GO:0046061">
    <property type="term" value="P:dATP catabolic process"/>
    <property type="evidence" value="ECO:0007669"/>
    <property type="project" value="TreeGrafter"/>
</dbReference>
<dbReference type="GO" id="GO:0046047">
    <property type="term" value="P:TTP catabolic process"/>
    <property type="evidence" value="ECO:0007669"/>
    <property type="project" value="TreeGrafter"/>
</dbReference>
<dbReference type="PANTHER" id="PTHR30522:SF0">
    <property type="entry name" value="NUCLEOSIDE TRIPHOSPHATE PYROPHOSPHOHYDROLASE"/>
    <property type="match status" value="1"/>
</dbReference>
<keyword evidence="3" id="KW-0378">Hydrolase</keyword>
<dbReference type="AlphaFoldDB" id="A0A261FFJ6"/>
<evidence type="ECO:0000313" key="3">
    <source>
        <dbReference type="EMBL" id="OZG57951.1"/>
    </source>
</evidence>
<dbReference type="CDD" id="cd11528">
    <property type="entry name" value="NTP-PPase_MazG_Nterm"/>
    <property type="match status" value="1"/>
</dbReference>
<evidence type="ECO:0000313" key="4">
    <source>
        <dbReference type="Proteomes" id="UP000216444"/>
    </source>
</evidence>
<dbReference type="InterPro" id="IPR011551">
    <property type="entry name" value="NTP_PyrPHydrolase_MazG"/>
</dbReference>
<dbReference type="Pfam" id="PF03819">
    <property type="entry name" value="MazG"/>
    <property type="match status" value="1"/>
</dbReference>
<organism evidence="3 4">
    <name type="scientific">Bifidobacterium tissieri</name>
    <dbReference type="NCBI Taxonomy" id="1630162"/>
    <lineage>
        <taxon>Bacteria</taxon>
        <taxon>Bacillati</taxon>
        <taxon>Actinomycetota</taxon>
        <taxon>Actinomycetes</taxon>
        <taxon>Bifidobacteriales</taxon>
        <taxon>Bifidobacteriaceae</taxon>
        <taxon>Bifidobacterium</taxon>
    </lineage>
</organism>
<dbReference type="InterPro" id="IPR004518">
    <property type="entry name" value="MazG-like_dom"/>
</dbReference>
<dbReference type="GO" id="GO:0046076">
    <property type="term" value="P:dTTP catabolic process"/>
    <property type="evidence" value="ECO:0007669"/>
    <property type="project" value="TreeGrafter"/>
</dbReference>
<feature type="compositionally biased region" description="Polar residues" evidence="1">
    <location>
        <begin position="1"/>
        <end position="26"/>
    </location>
</feature>
<evidence type="ECO:0000259" key="2">
    <source>
        <dbReference type="Pfam" id="PF03819"/>
    </source>
</evidence>
<dbReference type="GO" id="GO:0047429">
    <property type="term" value="F:nucleoside triphosphate diphosphatase activity"/>
    <property type="evidence" value="ECO:0007669"/>
    <property type="project" value="TreeGrafter"/>
</dbReference>
<dbReference type="Gene3D" id="1.10.287.1080">
    <property type="entry name" value="MazG-like"/>
    <property type="match status" value="1"/>
</dbReference>
<dbReference type="GO" id="GO:0006203">
    <property type="term" value="P:dGTP catabolic process"/>
    <property type="evidence" value="ECO:0007669"/>
    <property type="project" value="TreeGrafter"/>
</dbReference>
<dbReference type="GO" id="GO:0046081">
    <property type="term" value="P:dUTP catabolic process"/>
    <property type="evidence" value="ECO:0007669"/>
    <property type="project" value="TreeGrafter"/>
</dbReference>
<dbReference type="PANTHER" id="PTHR30522">
    <property type="entry name" value="NUCLEOSIDE TRIPHOSPHATE PYROPHOSPHOHYDROLASE"/>
    <property type="match status" value="1"/>
</dbReference>
<keyword evidence="4" id="KW-1185">Reference proteome</keyword>
<proteinExistence type="predicted"/>
<protein>
    <submittedName>
        <fullName evidence="3">Nucleotide pyrophosphohydrolase</fullName>
    </submittedName>
</protein>
<accession>A0A261FFJ6</accession>
<comment type="caution">
    <text evidence="3">The sequence shown here is derived from an EMBL/GenBank/DDBJ whole genome shotgun (WGS) entry which is preliminary data.</text>
</comment>
<feature type="region of interest" description="Disordered" evidence="1">
    <location>
        <begin position="1"/>
        <end position="29"/>
    </location>
</feature>
<dbReference type="InterPro" id="IPR048015">
    <property type="entry name" value="NTP-PPase_MazG-like_N"/>
</dbReference>